<gene>
    <name evidence="6" type="ORF">GS4_02_02280</name>
</gene>
<accession>M0QGI6</accession>
<dbReference type="Proteomes" id="UP000011666">
    <property type="component" value="Unassembled WGS sequence"/>
</dbReference>
<dbReference type="Pfam" id="PF02646">
    <property type="entry name" value="RmuC"/>
    <property type="match status" value="1"/>
</dbReference>
<protein>
    <recommendedName>
        <fullName evidence="8">DNA recombination protein RmuC</fullName>
    </recommendedName>
</protein>
<keyword evidence="4" id="KW-0233">DNA recombination</keyword>
<keyword evidence="7" id="KW-1185">Reference proteome</keyword>
<dbReference type="GO" id="GO:0006310">
    <property type="term" value="P:DNA recombination"/>
    <property type="evidence" value="ECO:0007669"/>
    <property type="project" value="UniProtKB-KW"/>
</dbReference>
<keyword evidence="3" id="KW-0175">Coiled coil</keyword>
<evidence type="ECO:0000313" key="6">
    <source>
        <dbReference type="EMBL" id="GAC66517.1"/>
    </source>
</evidence>
<dbReference type="AlphaFoldDB" id="M0QGI6"/>
<name>M0QGI6_9ACTN</name>
<dbReference type="eggNOG" id="COG1322">
    <property type="taxonomic scope" value="Bacteria"/>
</dbReference>
<sequence>MVGGLALALIAGIAIGWLAHTARNAGELAAARGEADAMRASHDLAARSLAAVGEDVARRQSSVIGAHVSTIVDPLRNGLSQLGEELRRVEHHRVSAYAGLAEQVRGMQVASSQLNEQTRQLTNALHTPHVRGRWGELQLERVVELAGMTRHCDFSTQVSARAGSSSGSERGGVRPDLVVHLAGGRDIVVDAKVPLHAYLAAISATDPEVETARLREHAKAMRAHVHRLSAKDYPAAFDNTPELVVLFVPSDPVLEAASRMDGDLLEFAFANDIVLATPSTLMALLRTVALGWRHDAMARDAAVIHELGTELHHRLGTVLGHVDRLGGSLRRTVEAYNSTVGAVDARLGVTARKLADLEALGDLSDVSRPTLVDDVVRHATPPADPPAESPPVTEQRNMNGRFAEIGDPPGTV</sequence>
<evidence type="ECO:0008006" key="8">
    <source>
        <dbReference type="Google" id="ProtNLM"/>
    </source>
</evidence>
<proteinExistence type="inferred from homology"/>
<dbReference type="STRING" id="1223545.GS4_02_02280"/>
<comment type="caution">
    <text evidence="6">The sequence shown here is derived from an EMBL/GenBank/DDBJ whole genome shotgun (WGS) entry which is preliminary data.</text>
</comment>
<reference evidence="6 7" key="1">
    <citation type="submission" date="2013-01" db="EMBL/GenBank/DDBJ databases">
        <title>Whole genome shotgun sequence of Gordonia soli NBRC 108243.</title>
        <authorList>
            <person name="Isaki-Nakamura S."/>
            <person name="Hosoyama A."/>
            <person name="Tsuchikane K."/>
            <person name="Ando Y."/>
            <person name="Baba S."/>
            <person name="Ohji S."/>
            <person name="Hamada M."/>
            <person name="Tamura T."/>
            <person name="Yamazoe A."/>
            <person name="Yamazaki S."/>
            <person name="Fujita N."/>
        </authorList>
    </citation>
    <scope>NUCLEOTIDE SEQUENCE [LARGE SCALE GENOMIC DNA]</scope>
    <source>
        <strain evidence="6 7">NBRC 108243</strain>
    </source>
</reference>
<comment type="function">
    <text evidence="1">Involved in DNA recombination.</text>
</comment>
<evidence type="ECO:0000256" key="5">
    <source>
        <dbReference type="SAM" id="MobiDB-lite"/>
    </source>
</evidence>
<evidence type="ECO:0000313" key="7">
    <source>
        <dbReference type="Proteomes" id="UP000011666"/>
    </source>
</evidence>
<evidence type="ECO:0000256" key="1">
    <source>
        <dbReference type="ARBA" id="ARBA00003416"/>
    </source>
</evidence>
<evidence type="ECO:0000256" key="2">
    <source>
        <dbReference type="ARBA" id="ARBA00009840"/>
    </source>
</evidence>
<dbReference type="InterPro" id="IPR003798">
    <property type="entry name" value="DNA_recombination_RmuC"/>
</dbReference>
<dbReference type="PANTHER" id="PTHR30563:SF0">
    <property type="entry name" value="DNA RECOMBINATION PROTEIN RMUC"/>
    <property type="match status" value="1"/>
</dbReference>
<dbReference type="EMBL" id="BANX01000002">
    <property type="protein sequence ID" value="GAC66517.1"/>
    <property type="molecule type" value="Genomic_DNA"/>
</dbReference>
<evidence type="ECO:0000256" key="4">
    <source>
        <dbReference type="ARBA" id="ARBA00023172"/>
    </source>
</evidence>
<organism evidence="6 7">
    <name type="scientific">Gordonia soli NBRC 108243</name>
    <dbReference type="NCBI Taxonomy" id="1223545"/>
    <lineage>
        <taxon>Bacteria</taxon>
        <taxon>Bacillati</taxon>
        <taxon>Actinomycetota</taxon>
        <taxon>Actinomycetes</taxon>
        <taxon>Mycobacteriales</taxon>
        <taxon>Gordoniaceae</taxon>
        <taxon>Gordonia</taxon>
    </lineage>
</organism>
<comment type="similarity">
    <text evidence="2">Belongs to the RmuC family.</text>
</comment>
<feature type="region of interest" description="Disordered" evidence="5">
    <location>
        <begin position="377"/>
        <end position="412"/>
    </location>
</feature>
<dbReference type="PANTHER" id="PTHR30563">
    <property type="entry name" value="DNA RECOMBINATION PROTEIN RMUC"/>
    <property type="match status" value="1"/>
</dbReference>
<evidence type="ECO:0000256" key="3">
    <source>
        <dbReference type="ARBA" id="ARBA00023054"/>
    </source>
</evidence>